<reference evidence="1 2" key="1">
    <citation type="submission" date="2020-08" db="EMBL/GenBank/DDBJ databases">
        <title>Novel species isolated from subtropical streams in China.</title>
        <authorList>
            <person name="Lu H."/>
        </authorList>
    </citation>
    <scope>NUCLEOTIDE SEQUENCE [LARGE SCALE GENOMIC DNA]</scope>
    <source>
        <strain evidence="1 2">CCTCC AB 2015119</strain>
    </source>
</reference>
<accession>A0ABR6XD94</accession>
<sequence>MKISLPHSFSVFICLYCVSIVPVHSANKTASCKIFGSWRECISVPMADDADEMQAKELHLPTAEKAKLYLVRSGFVAAQLPTRVSLDQKKITTLAPDTFIAFEVSPGKHQLGSATFGGDQIEREFKAGVAYFYKVNLGIYFNQRNEHISRINKSETQQLLAHLHLAKIDHE</sequence>
<evidence type="ECO:0000313" key="1">
    <source>
        <dbReference type="EMBL" id="MBC3810879.1"/>
    </source>
</evidence>
<evidence type="ECO:0000313" key="2">
    <source>
        <dbReference type="Proteomes" id="UP000637632"/>
    </source>
</evidence>
<organism evidence="1 2">
    <name type="scientific">Undibacterium aquatile</name>
    <dbReference type="NCBI Taxonomy" id="1537398"/>
    <lineage>
        <taxon>Bacteria</taxon>
        <taxon>Pseudomonadati</taxon>
        <taxon>Pseudomonadota</taxon>
        <taxon>Betaproteobacteria</taxon>
        <taxon>Burkholderiales</taxon>
        <taxon>Oxalobacteraceae</taxon>
        <taxon>Undibacterium</taxon>
    </lineage>
</organism>
<name>A0ABR6XD94_9BURK</name>
<protein>
    <submittedName>
        <fullName evidence="1">Uncharacterized protein</fullName>
    </submittedName>
</protein>
<comment type="caution">
    <text evidence="1">The sequence shown here is derived from an EMBL/GenBank/DDBJ whole genome shotgun (WGS) entry which is preliminary data.</text>
</comment>
<keyword evidence="2" id="KW-1185">Reference proteome</keyword>
<proteinExistence type="predicted"/>
<dbReference type="Proteomes" id="UP000637632">
    <property type="component" value="Unassembled WGS sequence"/>
</dbReference>
<dbReference type="RefSeq" id="WP_190477931.1">
    <property type="nucleotide sequence ID" value="NZ_JACOFT010000002.1"/>
</dbReference>
<gene>
    <name evidence="1" type="ORF">H8K26_05440</name>
</gene>
<dbReference type="EMBL" id="JACOFT010000002">
    <property type="protein sequence ID" value="MBC3810879.1"/>
    <property type="molecule type" value="Genomic_DNA"/>
</dbReference>